<keyword evidence="3 6" id="KW-0521">NADP</keyword>
<keyword evidence="1 6" id="KW-0808">Transferase</keyword>
<dbReference type="GO" id="GO:0019674">
    <property type="term" value="P:NAD+ metabolic process"/>
    <property type="evidence" value="ECO:0007669"/>
    <property type="project" value="InterPro"/>
</dbReference>
<evidence type="ECO:0000256" key="4">
    <source>
        <dbReference type="ARBA" id="ARBA00023027"/>
    </source>
</evidence>
<dbReference type="GO" id="GO:0051287">
    <property type="term" value="F:NAD binding"/>
    <property type="evidence" value="ECO:0007669"/>
    <property type="project" value="UniProtKB-ARBA"/>
</dbReference>
<dbReference type="AlphaFoldDB" id="A0A1M4UH49"/>
<comment type="similarity">
    <text evidence="6">Belongs to the NAD kinase family.</text>
</comment>
<dbReference type="GO" id="GO:0003951">
    <property type="term" value="F:NAD+ kinase activity"/>
    <property type="evidence" value="ECO:0007669"/>
    <property type="project" value="UniProtKB-UniRule"/>
</dbReference>
<dbReference type="STRING" id="1346286.SAMN05444362_101600"/>
<feature type="binding site" evidence="6">
    <location>
        <position position="173"/>
    </location>
    <ligand>
        <name>NAD(+)</name>
        <dbReference type="ChEBI" id="CHEBI:57540"/>
    </ligand>
</feature>
<sequence length="290" mass="31918">MKIGIFGNEYQKSDQIERILDILTKGNAEIFIQKEFHEYLSPQIDWNNKVNGILDCKDLDLDMALSVGGDGTFLKTVSSVQLKNIPILGINTGRLGFLADVSEDDMEQTLSEILAGQYTVEERSQLRLLVNGEDGDPQHYALNEIAVLKQDLASMINVDVFINDEHLTSYEADGLIIATPTGSTAYSLSVGGPIMTPNTSTLAITAIAPHSLNARPLVIEDDNVITMKVKSRSCCFLISLDGRSKMMSADGTILQVEKSAVPVRIVKRKGHTFYNTLKKKLKWGSDPRLG</sequence>
<keyword evidence="6" id="KW-0963">Cytoplasm</keyword>
<dbReference type="InterPro" id="IPR002504">
    <property type="entry name" value="NADK"/>
</dbReference>
<proteinExistence type="inferred from homology"/>
<feature type="active site" description="Proton acceptor" evidence="6">
    <location>
        <position position="70"/>
    </location>
</feature>
<dbReference type="OrthoDB" id="9774737at2"/>
<evidence type="ECO:0000256" key="6">
    <source>
        <dbReference type="HAMAP-Rule" id="MF_00361"/>
    </source>
</evidence>
<evidence type="ECO:0000256" key="1">
    <source>
        <dbReference type="ARBA" id="ARBA00022679"/>
    </source>
</evidence>
<dbReference type="InterPro" id="IPR016064">
    <property type="entry name" value="NAD/diacylglycerol_kinase_sf"/>
</dbReference>
<accession>A0A1M4UH49</accession>
<feature type="binding site" evidence="6">
    <location>
        <begin position="70"/>
        <end position="71"/>
    </location>
    <ligand>
        <name>NAD(+)</name>
        <dbReference type="ChEBI" id="CHEBI:57540"/>
    </ligand>
</feature>
<dbReference type="GO" id="GO:0005524">
    <property type="term" value="F:ATP binding"/>
    <property type="evidence" value="ECO:0007669"/>
    <property type="project" value="UniProtKB-KW"/>
</dbReference>
<comment type="catalytic activity">
    <reaction evidence="5 6">
        <text>NAD(+) + ATP = ADP + NADP(+) + H(+)</text>
        <dbReference type="Rhea" id="RHEA:18629"/>
        <dbReference type="ChEBI" id="CHEBI:15378"/>
        <dbReference type="ChEBI" id="CHEBI:30616"/>
        <dbReference type="ChEBI" id="CHEBI:57540"/>
        <dbReference type="ChEBI" id="CHEBI:58349"/>
        <dbReference type="ChEBI" id="CHEBI:456216"/>
        <dbReference type="EC" id="2.7.1.23"/>
    </reaction>
</comment>
<gene>
    <name evidence="6" type="primary">nadK</name>
    <name evidence="7" type="ORF">SAMN05444362_101600</name>
</gene>
<dbReference type="HAMAP" id="MF_00361">
    <property type="entry name" value="NAD_kinase"/>
    <property type="match status" value="1"/>
</dbReference>
<dbReference type="NCBIfam" id="NF002521">
    <property type="entry name" value="PRK01911.1"/>
    <property type="match status" value="1"/>
</dbReference>
<name>A0A1M4UH49_9BACT</name>
<dbReference type="RefSeq" id="WP_062175665.1">
    <property type="nucleotide sequence ID" value="NZ_BBXL01000001.1"/>
</dbReference>
<dbReference type="EMBL" id="FQUC01000001">
    <property type="protein sequence ID" value="SHE55995.1"/>
    <property type="molecule type" value="Genomic_DNA"/>
</dbReference>
<dbReference type="SUPFAM" id="SSF111331">
    <property type="entry name" value="NAD kinase/diacylglycerol kinase-like"/>
    <property type="match status" value="1"/>
</dbReference>
<evidence type="ECO:0000313" key="7">
    <source>
        <dbReference type="EMBL" id="SHE55995.1"/>
    </source>
</evidence>
<dbReference type="Pfam" id="PF20143">
    <property type="entry name" value="NAD_kinase_C"/>
    <property type="match status" value="1"/>
</dbReference>
<comment type="cofactor">
    <cofactor evidence="6">
        <name>a divalent metal cation</name>
        <dbReference type="ChEBI" id="CHEBI:60240"/>
    </cofactor>
</comment>
<organism evidence="7 8">
    <name type="scientific">Dysgonomonas macrotermitis</name>
    <dbReference type="NCBI Taxonomy" id="1346286"/>
    <lineage>
        <taxon>Bacteria</taxon>
        <taxon>Pseudomonadati</taxon>
        <taxon>Bacteroidota</taxon>
        <taxon>Bacteroidia</taxon>
        <taxon>Bacteroidales</taxon>
        <taxon>Dysgonomonadaceae</taxon>
        <taxon>Dysgonomonas</taxon>
    </lineage>
</organism>
<dbReference type="Gene3D" id="2.60.200.30">
    <property type="entry name" value="Probable inorganic polyphosphate/atp-NAD kinase, domain 2"/>
    <property type="match status" value="1"/>
</dbReference>
<keyword evidence="8" id="KW-1185">Reference proteome</keyword>
<dbReference type="Pfam" id="PF01513">
    <property type="entry name" value="NAD_kinase"/>
    <property type="match status" value="1"/>
</dbReference>
<dbReference type="PANTHER" id="PTHR20275:SF0">
    <property type="entry name" value="NAD KINASE"/>
    <property type="match status" value="1"/>
</dbReference>
<keyword evidence="2 6" id="KW-0418">Kinase</keyword>
<reference evidence="8" key="1">
    <citation type="submission" date="2016-11" db="EMBL/GenBank/DDBJ databases">
        <authorList>
            <person name="Varghese N."/>
            <person name="Submissions S."/>
        </authorList>
    </citation>
    <scope>NUCLEOTIDE SEQUENCE [LARGE SCALE GENOMIC DNA]</scope>
    <source>
        <strain evidence="8">DSM 27370</strain>
    </source>
</reference>
<dbReference type="GO" id="GO:0005737">
    <property type="term" value="C:cytoplasm"/>
    <property type="evidence" value="ECO:0007669"/>
    <property type="project" value="UniProtKB-SubCell"/>
</dbReference>
<dbReference type="GO" id="GO:0046872">
    <property type="term" value="F:metal ion binding"/>
    <property type="evidence" value="ECO:0007669"/>
    <property type="project" value="UniProtKB-UniRule"/>
</dbReference>
<keyword evidence="4 6" id="KW-0520">NAD</keyword>
<comment type="function">
    <text evidence="6">Involved in the regulation of the intracellular balance of NAD and NADP, and is a key enzyme in the biosynthesis of NADP. Catalyzes specifically the phosphorylation on 2'-hydroxyl of the adenosine moiety of NAD to yield NADP.</text>
</comment>
<dbReference type="Gene3D" id="3.40.50.10330">
    <property type="entry name" value="Probable inorganic polyphosphate/atp-NAD kinase, domain 1"/>
    <property type="match status" value="1"/>
</dbReference>
<feature type="binding site" evidence="6">
    <location>
        <begin position="143"/>
        <end position="144"/>
    </location>
    <ligand>
        <name>NAD(+)</name>
        <dbReference type="ChEBI" id="CHEBI:57540"/>
    </ligand>
</feature>
<evidence type="ECO:0000256" key="5">
    <source>
        <dbReference type="ARBA" id="ARBA00047925"/>
    </source>
</evidence>
<comment type="subcellular location">
    <subcellularLocation>
        <location evidence="6">Cytoplasm</location>
    </subcellularLocation>
</comment>
<dbReference type="InterPro" id="IPR017437">
    <property type="entry name" value="ATP-NAD_kinase_PpnK-typ_C"/>
</dbReference>
<dbReference type="GO" id="GO:0006741">
    <property type="term" value="P:NADP+ biosynthetic process"/>
    <property type="evidence" value="ECO:0007669"/>
    <property type="project" value="UniProtKB-UniRule"/>
</dbReference>
<dbReference type="EC" id="2.7.1.23" evidence="6"/>
<evidence type="ECO:0000256" key="2">
    <source>
        <dbReference type="ARBA" id="ARBA00022777"/>
    </source>
</evidence>
<dbReference type="InterPro" id="IPR017438">
    <property type="entry name" value="ATP-NAD_kinase_N"/>
</dbReference>
<evidence type="ECO:0000256" key="3">
    <source>
        <dbReference type="ARBA" id="ARBA00022857"/>
    </source>
</evidence>
<feature type="binding site" evidence="6">
    <location>
        <position position="75"/>
    </location>
    <ligand>
        <name>NAD(+)</name>
        <dbReference type="ChEBI" id="CHEBI:57540"/>
    </ligand>
</feature>
<feature type="binding site" evidence="6">
    <location>
        <begin position="184"/>
        <end position="189"/>
    </location>
    <ligand>
        <name>NAD(+)</name>
        <dbReference type="ChEBI" id="CHEBI:57540"/>
    </ligand>
</feature>
<keyword evidence="6" id="KW-0547">Nucleotide-binding</keyword>
<evidence type="ECO:0000313" key="8">
    <source>
        <dbReference type="Proteomes" id="UP000184480"/>
    </source>
</evidence>
<dbReference type="PANTHER" id="PTHR20275">
    <property type="entry name" value="NAD KINASE"/>
    <property type="match status" value="1"/>
</dbReference>
<protein>
    <recommendedName>
        <fullName evidence="6">NAD kinase</fullName>
        <ecNumber evidence="6">2.7.1.23</ecNumber>
    </recommendedName>
    <alternativeName>
        <fullName evidence="6">ATP-dependent NAD kinase</fullName>
    </alternativeName>
</protein>
<keyword evidence="6" id="KW-0067">ATP-binding</keyword>
<dbReference type="Proteomes" id="UP000184480">
    <property type="component" value="Unassembled WGS sequence"/>
</dbReference>
<comment type="caution">
    <text evidence="6">Lacks conserved residue(s) required for the propagation of feature annotation.</text>
</comment>
<feature type="binding site" evidence="6">
    <location>
        <position position="208"/>
    </location>
    <ligand>
        <name>NAD(+)</name>
        <dbReference type="ChEBI" id="CHEBI:57540"/>
    </ligand>
</feature>